<proteinExistence type="predicted"/>
<protein>
    <submittedName>
        <fullName evidence="2">Uncharacterized protein</fullName>
    </submittedName>
</protein>
<dbReference type="Proteomes" id="UP000764045">
    <property type="component" value="Unassembled WGS sequence"/>
</dbReference>
<dbReference type="AlphaFoldDB" id="A0A939B5M7"/>
<evidence type="ECO:0000313" key="2">
    <source>
        <dbReference type="EMBL" id="MBM6662636.1"/>
    </source>
</evidence>
<name>A0A939B5M7_9BACT</name>
<reference evidence="2 3" key="1">
    <citation type="journal article" date="2021" name="Sci. Rep.">
        <title>The distribution of antibiotic resistance genes in chicken gut microbiota commensals.</title>
        <authorList>
            <person name="Juricova H."/>
            <person name="Matiasovicova J."/>
            <person name="Kubasova T."/>
            <person name="Cejkova D."/>
            <person name="Rychlik I."/>
        </authorList>
    </citation>
    <scope>NUCLEOTIDE SEQUENCE [LARGE SCALE GENOMIC DNA]</scope>
    <source>
        <strain evidence="2 3">An819</strain>
    </source>
</reference>
<keyword evidence="3" id="KW-1185">Reference proteome</keyword>
<dbReference type="RefSeq" id="WP_205111243.1">
    <property type="nucleotide sequence ID" value="NZ_JACJJL010000025.1"/>
</dbReference>
<evidence type="ECO:0000313" key="3">
    <source>
        <dbReference type="Proteomes" id="UP000764045"/>
    </source>
</evidence>
<dbReference type="PROSITE" id="PS51257">
    <property type="entry name" value="PROKAR_LIPOPROTEIN"/>
    <property type="match status" value="1"/>
</dbReference>
<keyword evidence="1" id="KW-0732">Signal</keyword>
<organism evidence="2 3">
    <name type="scientific">Marseilla massiliensis</name>
    <dbReference type="NCBI Taxonomy" id="1841864"/>
    <lineage>
        <taxon>Bacteria</taxon>
        <taxon>Pseudomonadati</taxon>
        <taxon>Bacteroidota</taxon>
        <taxon>Bacteroidia</taxon>
        <taxon>Bacteroidales</taxon>
        <taxon>Prevotellaceae</taxon>
        <taxon>Marseilla</taxon>
    </lineage>
</organism>
<feature type="signal peptide" evidence="1">
    <location>
        <begin position="1"/>
        <end position="24"/>
    </location>
</feature>
<sequence length="709" mass="77901">MKLMYIPVSVVMLFGSCFVPMALAGSVSGLLPAHGCGVAAVRKLPCTVADSVGSEASGPVAGSGAAADTVASRRGGKGTGFNALDYVMERRYLDRGSELSSPWYSRVFLEGGIGVEKMVPPTDDYGFGALASVHFGVGKRLDRLNTLRLMLHGDLGYQQGNNLMLAKGGGRFDYLFSLSSYFDGYAPTRPLDVSSVIGLGAQLSRQRYKPGWRKSLEGHFGIQFKFYTGPQAFITFEPYVGIGTDQMDVSETLNWRKYDFFYGAGISYVYYLGNTIPESLRRKLARELHGDGALQPDSTPSSWRKPWFMELSAGPHFMDASGDEGVSVGHETSVSVGKWLSPVLGLRLTASLRSARSSKSEVMSGTASYDELYHKFYGGARLDALVNPLGFSKRFSWDSRFGFYVLFGGELGRVLRYEPSERLNRFYGSWALGAHAWAQLSPGLQFFVEPRGAWYVYDIPYSDAERSMRCTDTGFSLNMGLTVTTANRLPKSRRVSGVLDSRFSVGAGMGTSLRYTRSALDGAGMGFNAQLWGEFRIDRLSAVRASFDYESVPTLHKTGFYDYAPADAAGNSSRTWRSGVWRRRYGMGIVSLDYSLDFTELMGGYMPGRVFSAVAYAGPSLFMLWGESASLHQSESLSEGHSTALAKPVDNKTVFGANVGVRLTAHVTPNWSVYLSPTLYVWRKFDLPGINFLGTKHLETLNLGLQYDF</sequence>
<accession>A0A939B5M7</accession>
<gene>
    <name evidence="2" type="ORF">H6B30_12880</name>
</gene>
<evidence type="ECO:0000256" key="1">
    <source>
        <dbReference type="SAM" id="SignalP"/>
    </source>
</evidence>
<comment type="caution">
    <text evidence="2">The sequence shown here is derived from an EMBL/GenBank/DDBJ whole genome shotgun (WGS) entry which is preliminary data.</text>
</comment>
<feature type="chain" id="PRO_5037416305" evidence="1">
    <location>
        <begin position="25"/>
        <end position="709"/>
    </location>
</feature>
<dbReference type="EMBL" id="JACJJL010000025">
    <property type="protein sequence ID" value="MBM6662636.1"/>
    <property type="molecule type" value="Genomic_DNA"/>
</dbReference>